<evidence type="ECO:0000313" key="2">
    <source>
        <dbReference type="Proteomes" id="UP000652761"/>
    </source>
</evidence>
<dbReference type="EMBL" id="NMUH01003251">
    <property type="protein sequence ID" value="MQM04604.1"/>
    <property type="molecule type" value="Genomic_DNA"/>
</dbReference>
<feature type="non-terminal residue" evidence="1">
    <location>
        <position position="1"/>
    </location>
</feature>
<dbReference type="Proteomes" id="UP000652761">
    <property type="component" value="Unassembled WGS sequence"/>
</dbReference>
<protein>
    <submittedName>
        <fullName evidence="1">Uncharacterized protein</fullName>
    </submittedName>
</protein>
<gene>
    <name evidence="1" type="ORF">Taro_037405</name>
</gene>
<name>A0A843WKQ4_COLES</name>
<sequence length="152" mass="16902">MVKKAQQLEDATDFTDRIKGKFVKKEMTSGETEDDTYTQEDGSDHEVAVGPFIHDCETERLRFYSLMCARVLAQLRLWFDLRGVPGCGTSLLVVFVVVPCGSSFCIVSRRALVCESSYALCGLSRCAQFGVVVLQLLFEPSCSRVFGVIVLQ</sequence>
<proteinExistence type="predicted"/>
<organism evidence="1 2">
    <name type="scientific">Colocasia esculenta</name>
    <name type="common">Wild taro</name>
    <name type="synonym">Arum esculentum</name>
    <dbReference type="NCBI Taxonomy" id="4460"/>
    <lineage>
        <taxon>Eukaryota</taxon>
        <taxon>Viridiplantae</taxon>
        <taxon>Streptophyta</taxon>
        <taxon>Embryophyta</taxon>
        <taxon>Tracheophyta</taxon>
        <taxon>Spermatophyta</taxon>
        <taxon>Magnoliopsida</taxon>
        <taxon>Liliopsida</taxon>
        <taxon>Araceae</taxon>
        <taxon>Aroideae</taxon>
        <taxon>Colocasieae</taxon>
        <taxon>Colocasia</taxon>
    </lineage>
</organism>
<comment type="caution">
    <text evidence="1">The sequence shown here is derived from an EMBL/GenBank/DDBJ whole genome shotgun (WGS) entry which is preliminary data.</text>
</comment>
<accession>A0A843WKQ4</accession>
<keyword evidence="2" id="KW-1185">Reference proteome</keyword>
<dbReference type="AlphaFoldDB" id="A0A843WKQ4"/>
<reference evidence="1" key="1">
    <citation type="submission" date="2017-07" db="EMBL/GenBank/DDBJ databases">
        <title>Taro Niue Genome Assembly and Annotation.</title>
        <authorList>
            <person name="Atibalentja N."/>
            <person name="Keating K."/>
            <person name="Fields C.J."/>
        </authorList>
    </citation>
    <scope>NUCLEOTIDE SEQUENCE</scope>
    <source>
        <strain evidence="1">Niue_2</strain>
        <tissue evidence="1">Leaf</tissue>
    </source>
</reference>
<evidence type="ECO:0000313" key="1">
    <source>
        <dbReference type="EMBL" id="MQM04604.1"/>
    </source>
</evidence>